<accession>A0ABR2JYD8</accession>
<sequence>MNFVPPMHFPATNPMPIPQTTDMDEKDEVEKKTEELIIMTGGKGPRRWRQRKKEYIKKLEQDNSQLKNMIVDLQQRISAFQAQKDIYRDQLSYFQGCLAQAAPFVFQPQPKQASNSAVSSNNNAISNISIVSNRRQ</sequence>
<keyword evidence="1" id="KW-0175">Coiled coil</keyword>
<organism evidence="3 4">
    <name type="scientific">Tritrichomonas musculus</name>
    <dbReference type="NCBI Taxonomy" id="1915356"/>
    <lineage>
        <taxon>Eukaryota</taxon>
        <taxon>Metamonada</taxon>
        <taxon>Parabasalia</taxon>
        <taxon>Tritrichomonadida</taxon>
        <taxon>Tritrichomonadidae</taxon>
        <taxon>Tritrichomonas</taxon>
    </lineage>
</organism>
<evidence type="ECO:0000313" key="3">
    <source>
        <dbReference type="EMBL" id="KAK8883794.1"/>
    </source>
</evidence>
<evidence type="ECO:0000313" key="4">
    <source>
        <dbReference type="Proteomes" id="UP001470230"/>
    </source>
</evidence>
<protein>
    <recommendedName>
        <fullName evidence="5">BZIP domain-containing protein</fullName>
    </recommendedName>
</protein>
<gene>
    <name evidence="3" type="ORF">M9Y10_042893</name>
</gene>
<evidence type="ECO:0000256" key="2">
    <source>
        <dbReference type="SAM" id="MobiDB-lite"/>
    </source>
</evidence>
<name>A0ABR2JYD8_9EUKA</name>
<keyword evidence="4" id="KW-1185">Reference proteome</keyword>
<dbReference type="SUPFAM" id="SSF57959">
    <property type="entry name" value="Leucine zipper domain"/>
    <property type="match status" value="1"/>
</dbReference>
<dbReference type="Gene3D" id="1.20.5.170">
    <property type="match status" value="1"/>
</dbReference>
<feature type="region of interest" description="Disordered" evidence="2">
    <location>
        <begin position="1"/>
        <end position="28"/>
    </location>
</feature>
<evidence type="ECO:0008006" key="5">
    <source>
        <dbReference type="Google" id="ProtNLM"/>
    </source>
</evidence>
<dbReference type="EMBL" id="JAPFFF010000008">
    <property type="protein sequence ID" value="KAK8883794.1"/>
    <property type="molecule type" value="Genomic_DNA"/>
</dbReference>
<reference evidence="3 4" key="1">
    <citation type="submission" date="2024-04" db="EMBL/GenBank/DDBJ databases">
        <title>Tritrichomonas musculus Genome.</title>
        <authorList>
            <person name="Alves-Ferreira E."/>
            <person name="Grigg M."/>
            <person name="Lorenzi H."/>
            <person name="Galac M."/>
        </authorList>
    </citation>
    <scope>NUCLEOTIDE SEQUENCE [LARGE SCALE GENOMIC DNA]</scope>
    <source>
        <strain evidence="3 4">EAF2021</strain>
    </source>
</reference>
<dbReference type="InterPro" id="IPR046347">
    <property type="entry name" value="bZIP_sf"/>
</dbReference>
<evidence type="ECO:0000256" key="1">
    <source>
        <dbReference type="SAM" id="Coils"/>
    </source>
</evidence>
<comment type="caution">
    <text evidence="3">The sequence shown here is derived from an EMBL/GenBank/DDBJ whole genome shotgun (WGS) entry which is preliminary data.</text>
</comment>
<proteinExistence type="predicted"/>
<dbReference type="Proteomes" id="UP001470230">
    <property type="component" value="Unassembled WGS sequence"/>
</dbReference>
<dbReference type="CDD" id="cd14686">
    <property type="entry name" value="bZIP"/>
    <property type="match status" value="1"/>
</dbReference>
<feature type="coiled-coil region" evidence="1">
    <location>
        <begin position="49"/>
        <end position="90"/>
    </location>
</feature>